<reference evidence="2" key="1">
    <citation type="submission" date="2021-07" db="EMBL/GenBank/DDBJ databases">
        <title>New genus and species of the family Alcaligenaceae.</title>
        <authorList>
            <person name="Hahn M.W."/>
        </authorList>
    </citation>
    <scope>NUCLEOTIDE SEQUENCE</scope>
    <source>
        <strain evidence="2">LF4-65</strain>
    </source>
</reference>
<gene>
    <name evidence="2" type="ORF">KZZ10_07910</name>
</gene>
<evidence type="ECO:0000259" key="1">
    <source>
        <dbReference type="Pfam" id="PF01425"/>
    </source>
</evidence>
<dbReference type="PANTHER" id="PTHR11895">
    <property type="entry name" value="TRANSAMIDASE"/>
    <property type="match status" value="1"/>
</dbReference>
<feature type="domain" description="Amidase" evidence="1">
    <location>
        <begin position="24"/>
        <end position="447"/>
    </location>
</feature>
<keyword evidence="3" id="KW-1185">Reference proteome</keyword>
<dbReference type="InterPro" id="IPR036928">
    <property type="entry name" value="AS_sf"/>
</dbReference>
<comment type="caution">
    <text evidence="2">The sequence shown here is derived from an EMBL/GenBank/DDBJ whole genome shotgun (WGS) entry which is preliminary data.</text>
</comment>
<dbReference type="GO" id="GO:0003824">
    <property type="term" value="F:catalytic activity"/>
    <property type="evidence" value="ECO:0007669"/>
    <property type="project" value="InterPro"/>
</dbReference>
<dbReference type="InterPro" id="IPR023631">
    <property type="entry name" value="Amidase_dom"/>
</dbReference>
<dbReference type="AlphaFoldDB" id="A0A953T4J0"/>
<evidence type="ECO:0000313" key="2">
    <source>
        <dbReference type="EMBL" id="MBZ1350571.1"/>
    </source>
</evidence>
<dbReference type="Proteomes" id="UP000739565">
    <property type="component" value="Unassembled WGS sequence"/>
</dbReference>
<sequence>MNLPELSALELRRLIGSKKISPVELMDACIARIEKYNPAINAITATDFERARVTAKQAEAAVMRGDKLGLLHGLPLGVKDLQDTKDLLTTYGNIGLRGNIPAQDNSLVARLRAAGAIVTAKTNVPDMGAGANSRNAVWGATGNPFNPSLNAGGSSGGSAAALATDLLPICTGSDTGGSLRIPAAMCGVVGMRPSPGTVPNDGRALGWSVISVLGPMGRTVTDTAFLMGGSIGRDPMDPLAYPVDGSTIWPMRHVDLSNLRIGYTEDFGVCIVGDEYRRVFRQRMQEIAPMVDCCEPVDLNFAEADRAFDILRAENFVAAFAETWRKNPEMLGPNIRANMDIAAAITLADRAWAHLEQSRIMRAFAAATEKYDLILSPVVPLTPFPWTELYAAKVDKHEMKNYYHWLGLTYVVTLATNPTIALPCGKDEHGMPFGLQVSGRLYEDGKLMAAAHALEQAFSADPQLCRAKPDMSALTMARPELKSIVTHPPIYDAPPSKTGAPPGVV</sequence>
<dbReference type="InterPro" id="IPR000120">
    <property type="entry name" value="Amidase"/>
</dbReference>
<dbReference type="Gene3D" id="3.90.1300.10">
    <property type="entry name" value="Amidase signature (AS) domain"/>
    <property type="match status" value="1"/>
</dbReference>
<organism evidence="2 3">
    <name type="scientific">Zwartia hollandica</name>
    <dbReference type="NCBI Taxonomy" id="324606"/>
    <lineage>
        <taxon>Bacteria</taxon>
        <taxon>Pseudomonadati</taxon>
        <taxon>Pseudomonadota</taxon>
        <taxon>Betaproteobacteria</taxon>
        <taxon>Burkholderiales</taxon>
        <taxon>Alcaligenaceae</taxon>
        <taxon>Zwartia</taxon>
    </lineage>
</organism>
<name>A0A953T4J0_9BURK</name>
<dbReference type="SUPFAM" id="SSF75304">
    <property type="entry name" value="Amidase signature (AS) enzymes"/>
    <property type="match status" value="1"/>
</dbReference>
<protein>
    <submittedName>
        <fullName evidence="2">Amidase</fullName>
    </submittedName>
</protein>
<proteinExistence type="predicted"/>
<evidence type="ECO:0000313" key="3">
    <source>
        <dbReference type="Proteomes" id="UP000739565"/>
    </source>
</evidence>
<dbReference type="Pfam" id="PF01425">
    <property type="entry name" value="Amidase"/>
    <property type="match status" value="1"/>
</dbReference>
<dbReference type="PANTHER" id="PTHR11895:SF76">
    <property type="entry name" value="INDOLEACETAMIDE HYDROLASE"/>
    <property type="match status" value="1"/>
</dbReference>
<accession>A0A953T4J0</accession>
<dbReference type="RefSeq" id="WP_259660944.1">
    <property type="nucleotide sequence ID" value="NZ_JAHXRI010000006.1"/>
</dbReference>
<dbReference type="EMBL" id="JAHXRI010000006">
    <property type="protein sequence ID" value="MBZ1350571.1"/>
    <property type="molecule type" value="Genomic_DNA"/>
</dbReference>